<gene>
    <name evidence="2" type="ORF">SAMN05192581_100852</name>
</gene>
<dbReference type="Proteomes" id="UP000183670">
    <property type="component" value="Unassembled WGS sequence"/>
</dbReference>
<evidence type="ECO:0000313" key="2">
    <source>
        <dbReference type="EMBL" id="SDB76368.1"/>
    </source>
</evidence>
<feature type="transmembrane region" description="Helical" evidence="1">
    <location>
        <begin position="478"/>
        <end position="497"/>
    </location>
</feature>
<evidence type="ECO:0000256" key="1">
    <source>
        <dbReference type="SAM" id="Phobius"/>
    </source>
</evidence>
<keyword evidence="1" id="KW-0812">Transmembrane</keyword>
<dbReference type="GO" id="GO:0004713">
    <property type="term" value="F:protein tyrosine kinase activity"/>
    <property type="evidence" value="ECO:0007669"/>
    <property type="project" value="TreeGrafter"/>
</dbReference>
<accession>A0A1G6G303</accession>
<name>A0A1G6G303_BACOV</name>
<proteinExistence type="predicted"/>
<dbReference type="PANTHER" id="PTHR32309">
    <property type="entry name" value="TYROSINE-PROTEIN KINASE"/>
    <property type="match status" value="1"/>
</dbReference>
<dbReference type="RefSeq" id="WP_074557179.1">
    <property type="nucleotide sequence ID" value="NZ_FMYE01000008.1"/>
</dbReference>
<feature type="transmembrane region" description="Helical" evidence="1">
    <location>
        <begin position="16"/>
        <end position="33"/>
    </location>
</feature>
<keyword evidence="1" id="KW-0472">Membrane</keyword>
<sequence>MNYIISIIRALFRHRWLILLGTTFFTLLVIYYTRHMQGGYDVKATLYTGVASGYNLESDKRTDWATVQNSMDNLISIMQAESTLKRVCLRLFARILIQGNPDKENNGITASSYNYTYNHLKNSPNGAEILKLIDKSSEDKTVANLEKYMRPHRDNYIYGLFYYNHPFYSYNALKNIKVQRRLTSDLLDISYSSGDPGIVYNTVSILMDEFVEEYRRIRYGETDKVIKYFEEELKRIGKKLNLEEEDLTKYNVEKRIINYIDETKEIAAISKEYELREQDALFAFNSSKSMLEELEKHMDSNAKQVLKNMEFVDKLREASSITGRISEAEAMTVSSKTDDQTLINEKKRLSEIKQELNDLTSSYIGHKYTKEGASRTNIIDQWLEQTLLYEKAKAELQIVQNARSELNDRYVFFAPVGTTIKQKERMINFTERNYLTVLQSYNEALLRKKNLEMTSATLKVLNEPTYPISSNSTNRKQIVIAACAVSFLIIVALLLLVEMLDRTLRDASRTRRVTGFKVIGAIPNTSPSRYGGLTKTYVQLSVKELSNSLLRFLTKRKSPGVFIINLFSTSDNSGEEELGNLICGYMQSRMLNARFITYGVDFNTDSTQFLLAKSITDFYTLQGEDVLIVAYPPLSTSNIPSALLHDANANILVASADRGWKTIDKQLCEQLTQQLGKTDVPFRICLTNANRDAVEDFTGQLPPHTLLRRIGYRLSQLSLTEKIIFNLRRKAKEAADEDDDE</sequence>
<dbReference type="EMBL" id="FMYE01000008">
    <property type="protein sequence ID" value="SDB76368.1"/>
    <property type="molecule type" value="Genomic_DNA"/>
</dbReference>
<dbReference type="GO" id="GO:0005886">
    <property type="term" value="C:plasma membrane"/>
    <property type="evidence" value="ECO:0007669"/>
    <property type="project" value="TreeGrafter"/>
</dbReference>
<organism evidence="2 3">
    <name type="scientific">Bacteroides ovatus</name>
    <dbReference type="NCBI Taxonomy" id="28116"/>
    <lineage>
        <taxon>Bacteria</taxon>
        <taxon>Pseudomonadati</taxon>
        <taxon>Bacteroidota</taxon>
        <taxon>Bacteroidia</taxon>
        <taxon>Bacteroidales</taxon>
        <taxon>Bacteroidaceae</taxon>
        <taxon>Bacteroides</taxon>
    </lineage>
</organism>
<keyword evidence="1" id="KW-1133">Transmembrane helix</keyword>
<dbReference type="InterPro" id="IPR050445">
    <property type="entry name" value="Bact_polysacc_biosynth/exp"/>
</dbReference>
<evidence type="ECO:0000313" key="3">
    <source>
        <dbReference type="Proteomes" id="UP000183670"/>
    </source>
</evidence>
<dbReference type="PANTHER" id="PTHR32309:SF13">
    <property type="entry name" value="FERRIC ENTEROBACTIN TRANSPORT PROTEIN FEPE"/>
    <property type="match status" value="1"/>
</dbReference>
<reference evidence="2 3" key="1">
    <citation type="submission" date="2016-10" db="EMBL/GenBank/DDBJ databases">
        <authorList>
            <person name="de Groot N.N."/>
        </authorList>
    </citation>
    <scope>NUCLEOTIDE SEQUENCE [LARGE SCALE GENOMIC DNA]</scope>
    <source>
        <strain evidence="2 3">NLAE-zl-C500</strain>
    </source>
</reference>
<protein>
    <submittedName>
        <fullName evidence="2">Uncharacterized protein involved in exopolysaccharide biosynthesis</fullName>
    </submittedName>
</protein>
<dbReference type="AlphaFoldDB" id="A0A1G6G303"/>